<proteinExistence type="predicted"/>
<dbReference type="Proteomes" id="UP000029431">
    <property type="component" value="Chromosome"/>
</dbReference>
<dbReference type="NCBIfam" id="TIGR04223">
    <property type="entry name" value="quorum_AgrD"/>
    <property type="match status" value="1"/>
</dbReference>
<dbReference type="KEGG" id="plv:ERIC2_c32470"/>
<sequence>MKLIRFSSNIRGAGKMKLIKLPWKALSMMAGLFAFIGANTRCWWIAHQPEVPEELHKLRKF</sequence>
<dbReference type="PATRIC" id="fig|697284.3.peg.3075"/>
<dbReference type="InterPro" id="IPR009229">
    <property type="entry name" value="AgrD"/>
</dbReference>
<evidence type="ECO:0008006" key="4">
    <source>
        <dbReference type="Google" id="ProtNLM"/>
    </source>
</evidence>
<evidence type="ECO:0000313" key="2">
    <source>
        <dbReference type="EMBL" id="AHD06992.1"/>
    </source>
</evidence>
<dbReference type="EMBL" id="CP003355">
    <property type="protein sequence ID" value="AHD06992.1"/>
    <property type="molecule type" value="Genomic_DNA"/>
</dbReference>
<feature type="transmembrane region" description="Helical" evidence="1">
    <location>
        <begin position="21"/>
        <end position="46"/>
    </location>
</feature>
<evidence type="ECO:0000313" key="3">
    <source>
        <dbReference type="Proteomes" id="UP000029431"/>
    </source>
</evidence>
<evidence type="ECO:0000256" key="1">
    <source>
        <dbReference type="SAM" id="Phobius"/>
    </source>
</evidence>
<keyword evidence="1" id="KW-0472">Membrane</keyword>
<gene>
    <name evidence="2" type="ORF">ERIC2_c32470</name>
</gene>
<reference evidence="2 3" key="1">
    <citation type="journal article" date="2014" name="PLoS ONE">
        <title>How to Kill the Honey Bee Larva: Genomic Potential and Virulence Mechanisms of Paenibacillus larvae.</title>
        <authorList>
            <person name="Djukic M."/>
            <person name="Brzuszkiewicz E."/>
            <person name="Funfhaus A."/>
            <person name="Voss J."/>
            <person name="Gollnow K."/>
            <person name="Poppinga L."/>
            <person name="Liesegang H."/>
            <person name="Garcia-Gonzalez E."/>
            <person name="Genersch E."/>
            <person name="Daniel R."/>
        </authorList>
    </citation>
    <scope>NUCLEOTIDE SEQUENCE [LARGE SCALE GENOMIC DNA]</scope>
    <source>
        <strain evidence="2 3">DSM 25430</strain>
    </source>
</reference>
<dbReference type="AlphaFoldDB" id="V9WD02"/>
<dbReference type="HOGENOM" id="CLU_209148_0_0_9"/>
<name>V9WD02_9BACL</name>
<keyword evidence="3" id="KW-1185">Reference proteome</keyword>
<protein>
    <recommendedName>
        <fullName evidence="4">Cyclic lactone autoinducer peptide</fullName>
    </recommendedName>
</protein>
<organism evidence="2 3">
    <name type="scientific">Paenibacillus larvae subsp. larvae DSM 25430</name>
    <dbReference type="NCBI Taxonomy" id="697284"/>
    <lineage>
        <taxon>Bacteria</taxon>
        <taxon>Bacillati</taxon>
        <taxon>Bacillota</taxon>
        <taxon>Bacilli</taxon>
        <taxon>Bacillales</taxon>
        <taxon>Paenibacillaceae</taxon>
        <taxon>Paenibacillus</taxon>
    </lineage>
</organism>
<keyword evidence="1" id="KW-1133">Transmembrane helix</keyword>
<keyword evidence="1" id="KW-0812">Transmembrane</keyword>
<accession>V9WD02</accession>